<dbReference type="GO" id="GO:0016755">
    <property type="term" value="F:aminoacyltransferase activity"/>
    <property type="evidence" value="ECO:0007669"/>
    <property type="project" value="InterPro"/>
</dbReference>
<dbReference type="InterPro" id="IPR003447">
    <property type="entry name" value="FEMABX"/>
</dbReference>
<dbReference type="GO" id="GO:0009252">
    <property type="term" value="P:peptidoglycan biosynthetic process"/>
    <property type="evidence" value="ECO:0007669"/>
    <property type="project" value="UniProtKB-KW"/>
</dbReference>
<evidence type="ECO:0000256" key="8">
    <source>
        <dbReference type="SAM" id="Coils"/>
    </source>
</evidence>
<evidence type="ECO:0000256" key="3">
    <source>
        <dbReference type="ARBA" id="ARBA00022679"/>
    </source>
</evidence>
<evidence type="ECO:0000256" key="1">
    <source>
        <dbReference type="ARBA" id="ARBA00009943"/>
    </source>
</evidence>
<evidence type="ECO:0000256" key="6">
    <source>
        <dbReference type="ARBA" id="ARBA00023315"/>
    </source>
</evidence>
<dbReference type="GO" id="GO:0008360">
    <property type="term" value="P:regulation of cell shape"/>
    <property type="evidence" value="ECO:0007669"/>
    <property type="project" value="UniProtKB-KW"/>
</dbReference>
<keyword evidence="5" id="KW-0573">Peptidoglycan synthesis</keyword>
<dbReference type="Gene3D" id="1.20.58.90">
    <property type="match status" value="1"/>
</dbReference>
<dbReference type="InterPro" id="IPR016181">
    <property type="entry name" value="Acyl_CoA_acyltransferase"/>
</dbReference>
<evidence type="ECO:0000256" key="7">
    <source>
        <dbReference type="ARBA" id="ARBA00023316"/>
    </source>
</evidence>
<feature type="coiled-coil region" evidence="8">
    <location>
        <begin position="249"/>
        <end position="302"/>
    </location>
</feature>
<keyword evidence="3 10" id="KW-0808">Transferase</keyword>
<reference evidence="9 11" key="1">
    <citation type="journal article" date="2017" name="BMC Genomics">
        <title>Comparative genomic and phylogenomic analyses of the Bifidobacteriaceae family.</title>
        <authorList>
            <person name="Lugli G.A."/>
            <person name="Milani C."/>
            <person name="Turroni F."/>
            <person name="Duranti S."/>
            <person name="Mancabelli L."/>
            <person name="Mangifesta M."/>
            <person name="Ferrario C."/>
            <person name="Modesto M."/>
            <person name="Mattarelli P."/>
            <person name="Jiri K."/>
            <person name="van Sinderen D."/>
            <person name="Ventura M."/>
        </authorList>
    </citation>
    <scope>NUCLEOTIDE SEQUENCE [LARGE SCALE GENOMIC DNA]</scope>
    <source>
        <strain evidence="9 11">DSM 100216</strain>
    </source>
</reference>
<evidence type="ECO:0000313" key="12">
    <source>
        <dbReference type="Proteomes" id="UP000593943"/>
    </source>
</evidence>
<dbReference type="GO" id="GO:0071555">
    <property type="term" value="P:cell wall organization"/>
    <property type="evidence" value="ECO:0007669"/>
    <property type="project" value="UniProtKB-KW"/>
</dbReference>
<dbReference type="EMBL" id="MWWZ01000009">
    <property type="protein sequence ID" value="OZG66522.1"/>
    <property type="molecule type" value="Genomic_DNA"/>
</dbReference>
<dbReference type="EMBL" id="CP062938">
    <property type="protein sequence ID" value="QOL32613.1"/>
    <property type="molecule type" value="Genomic_DNA"/>
</dbReference>
<dbReference type="PANTHER" id="PTHR36174">
    <property type="entry name" value="LIPID II:GLYCINE GLYCYLTRANSFERASE"/>
    <property type="match status" value="1"/>
</dbReference>
<name>A0A261G531_9BIFI</name>
<reference evidence="10 12" key="2">
    <citation type="submission" date="2020-10" db="EMBL/GenBank/DDBJ databases">
        <title>Genome sequencing of Bifidobacterium eulemuris_DSMZ_100216.</title>
        <authorList>
            <person name="Kim J."/>
        </authorList>
    </citation>
    <scope>NUCLEOTIDE SEQUENCE [LARGE SCALE GENOMIC DNA]</scope>
    <source>
        <strain evidence="10 12">DSM 100216</strain>
    </source>
</reference>
<evidence type="ECO:0000256" key="4">
    <source>
        <dbReference type="ARBA" id="ARBA00022960"/>
    </source>
</evidence>
<evidence type="ECO:0000313" key="11">
    <source>
        <dbReference type="Proteomes" id="UP000216057"/>
    </source>
</evidence>
<dbReference type="PROSITE" id="PS51191">
    <property type="entry name" value="FEMABX"/>
    <property type="match status" value="1"/>
</dbReference>
<evidence type="ECO:0000313" key="10">
    <source>
        <dbReference type="EMBL" id="QOL32613.1"/>
    </source>
</evidence>
<accession>A0A261G531</accession>
<dbReference type="OrthoDB" id="9785911at2"/>
<evidence type="ECO:0000256" key="5">
    <source>
        <dbReference type="ARBA" id="ARBA00022984"/>
    </source>
</evidence>
<keyword evidence="4" id="KW-0133">Cell shape</keyword>
<sequence length="417" mass="47048">MSSNYSSGTITLEELDELSAGHPQGGFQQSSGQVRLLDRRGAGHDLVGVRRDGRLVAACVIAYTRGRLGAEGSIWFGPIGDITDDGVLAAMTDAIRDSARKHGAVCVSCWPNTVYRRRLSDGTPCGAADDGLIRKFRSQGWTHGGFTQGYGIVCRWMYAKDLAGFSDEGALLESYDKRMQWSVKRSRSMGVRVRELDMDELHVFARIEQQTAERRNFSTRDERYFRDFKQAFGDKAHFMVAEIHVDEYLADMTAKRDALQAKVAALQAKYDQRPTTKISRQLGEETRNLTAAQKRLDEAVELVGQGDVLPAAASLIVEHPQEMVYLYSGSVERYKPFYASALIQHWAMSRCLELGIARYNFYGISGVFDDPDDEGRGVLEFKQGFNGYVWEMPGEFTLPIRRLRYGFGRMLRRLLRR</sequence>
<dbReference type="Proteomes" id="UP000593943">
    <property type="component" value="Chromosome"/>
</dbReference>
<dbReference type="Proteomes" id="UP000216057">
    <property type="component" value="Unassembled WGS sequence"/>
</dbReference>
<dbReference type="InterPro" id="IPR050644">
    <property type="entry name" value="PG_Glycine_Bridge_Synth"/>
</dbReference>
<organism evidence="9 11">
    <name type="scientific">Bifidobacterium eulemuris</name>
    <dbReference type="NCBI Taxonomy" id="1765219"/>
    <lineage>
        <taxon>Bacteria</taxon>
        <taxon>Bacillati</taxon>
        <taxon>Actinomycetota</taxon>
        <taxon>Actinomycetes</taxon>
        <taxon>Bifidobacteriales</taxon>
        <taxon>Bifidobacteriaceae</taxon>
        <taxon>Bifidobacterium</taxon>
    </lineage>
</organism>
<keyword evidence="12" id="KW-1185">Reference proteome</keyword>
<keyword evidence="8" id="KW-0175">Coiled coil</keyword>
<dbReference type="PANTHER" id="PTHR36174:SF2">
    <property type="entry name" value="AMINOACYLTRANSFERASE FEMA"/>
    <property type="match status" value="1"/>
</dbReference>
<dbReference type="AlphaFoldDB" id="A0A261G531"/>
<gene>
    <name evidence="10" type="ORF">BE0216_09320</name>
    <name evidence="9" type="ORF">BEUL_1686</name>
</gene>
<evidence type="ECO:0000256" key="2">
    <source>
        <dbReference type="ARBA" id="ARBA00022490"/>
    </source>
</evidence>
<dbReference type="SUPFAM" id="SSF55729">
    <property type="entry name" value="Acyl-CoA N-acyltransferases (Nat)"/>
    <property type="match status" value="2"/>
</dbReference>
<dbReference type="KEGG" id="beu:BE0216_09320"/>
<dbReference type="Gene3D" id="3.40.630.30">
    <property type="match status" value="2"/>
</dbReference>
<proteinExistence type="inferred from homology"/>
<keyword evidence="6 10" id="KW-0012">Acyltransferase</keyword>
<comment type="similarity">
    <text evidence="1">Belongs to the FemABX family.</text>
</comment>
<keyword evidence="7" id="KW-0961">Cell wall biogenesis/degradation</keyword>
<keyword evidence="2" id="KW-0963">Cytoplasm</keyword>
<dbReference type="Pfam" id="PF02388">
    <property type="entry name" value="FemAB"/>
    <property type="match status" value="1"/>
</dbReference>
<protein>
    <submittedName>
        <fullName evidence="10">Aminoacyltransferase</fullName>
    </submittedName>
    <submittedName>
        <fullName evidence="9">Peptidoglycan bridge formation protein FemAB</fullName>
    </submittedName>
</protein>
<evidence type="ECO:0000313" key="9">
    <source>
        <dbReference type="EMBL" id="OZG66522.1"/>
    </source>
</evidence>